<feature type="chain" id="PRO_5046195365" description="Lipid/polyisoprenoid-binding YceI-like domain-containing protein" evidence="1">
    <location>
        <begin position="21"/>
        <end position="157"/>
    </location>
</feature>
<gene>
    <name evidence="2" type="ORF">Q9295_12385</name>
</gene>
<reference evidence="2 3" key="1">
    <citation type="submission" date="2023-08" db="EMBL/GenBank/DDBJ databases">
        <title>Characterization of two Paracoccaceae strains isolated from Phycosphere and proposal of Xinfangfangia lacusdiani sp. nov.</title>
        <authorList>
            <person name="Deng Y."/>
            <person name="Zhang Y.Q."/>
        </authorList>
    </citation>
    <scope>NUCLEOTIDE SEQUENCE [LARGE SCALE GENOMIC DNA]</scope>
    <source>
        <strain evidence="2 3">CPCC 101601</strain>
    </source>
</reference>
<dbReference type="EMBL" id="JAVDBT010000011">
    <property type="protein sequence ID" value="MDQ2067172.1"/>
    <property type="molecule type" value="Genomic_DNA"/>
</dbReference>
<dbReference type="RefSeq" id="WP_306680877.1">
    <property type="nucleotide sequence ID" value="NZ_JAVDBT010000011.1"/>
</dbReference>
<accession>A0ABU0VZM1</accession>
<organism evidence="2 3">
    <name type="scientific">Pseudogemmobacter lacusdianii</name>
    <dbReference type="NCBI Taxonomy" id="3069608"/>
    <lineage>
        <taxon>Bacteria</taxon>
        <taxon>Pseudomonadati</taxon>
        <taxon>Pseudomonadota</taxon>
        <taxon>Alphaproteobacteria</taxon>
        <taxon>Rhodobacterales</taxon>
        <taxon>Paracoccaceae</taxon>
        <taxon>Pseudogemmobacter</taxon>
    </lineage>
</organism>
<name>A0ABU0VZM1_9RHOB</name>
<evidence type="ECO:0000313" key="2">
    <source>
        <dbReference type="EMBL" id="MDQ2067172.1"/>
    </source>
</evidence>
<keyword evidence="3" id="KW-1185">Reference proteome</keyword>
<evidence type="ECO:0000313" key="3">
    <source>
        <dbReference type="Proteomes" id="UP001239680"/>
    </source>
</evidence>
<comment type="caution">
    <text evidence="2">The sequence shown here is derived from an EMBL/GenBank/DDBJ whole genome shotgun (WGS) entry which is preliminary data.</text>
</comment>
<keyword evidence="1" id="KW-0732">Signal</keyword>
<evidence type="ECO:0008006" key="4">
    <source>
        <dbReference type="Google" id="ProtNLM"/>
    </source>
</evidence>
<evidence type="ECO:0000256" key="1">
    <source>
        <dbReference type="SAM" id="SignalP"/>
    </source>
</evidence>
<feature type="signal peptide" evidence="1">
    <location>
        <begin position="1"/>
        <end position="20"/>
    </location>
</feature>
<sequence>MTRHLFAVLAVAALVSPAMAQVTTGTITGTLDGTPTSWTFSATQSDFVWDTNYARISLMGWPDAAPEWFAMISIGFGLQQGRPENPEVLLMPRGDGPALFGQDIEITLTEVGIEGQALRLSGSLSGVLGQTTDYGSSVEMSAPRQIDLTFDGVIAAP</sequence>
<proteinExistence type="predicted"/>
<dbReference type="Proteomes" id="UP001239680">
    <property type="component" value="Unassembled WGS sequence"/>
</dbReference>
<protein>
    <recommendedName>
        <fullName evidence="4">Lipid/polyisoprenoid-binding YceI-like domain-containing protein</fullName>
    </recommendedName>
</protein>